<feature type="region of interest" description="Disordered" evidence="2">
    <location>
        <begin position="231"/>
        <end position="268"/>
    </location>
</feature>
<dbReference type="InterPro" id="IPR006665">
    <property type="entry name" value="OmpA-like"/>
</dbReference>
<organism evidence="5 6">
    <name type="scientific">Psychroflexus longus</name>
    <dbReference type="NCBI Taxonomy" id="2873596"/>
    <lineage>
        <taxon>Bacteria</taxon>
        <taxon>Pseudomonadati</taxon>
        <taxon>Bacteroidota</taxon>
        <taxon>Flavobacteriia</taxon>
        <taxon>Flavobacteriales</taxon>
        <taxon>Flavobacteriaceae</taxon>
        <taxon>Psychroflexus</taxon>
    </lineage>
</organism>
<dbReference type="Proteomes" id="UP001199314">
    <property type="component" value="Unassembled WGS sequence"/>
</dbReference>
<accession>A0ABS7XIC3</accession>
<feature type="region of interest" description="Disordered" evidence="2">
    <location>
        <begin position="98"/>
        <end position="130"/>
    </location>
</feature>
<dbReference type="SUPFAM" id="SSF103088">
    <property type="entry name" value="OmpA-like"/>
    <property type="match status" value="1"/>
</dbReference>
<evidence type="ECO:0000256" key="2">
    <source>
        <dbReference type="SAM" id="MobiDB-lite"/>
    </source>
</evidence>
<feature type="signal peptide" evidence="3">
    <location>
        <begin position="1"/>
        <end position="24"/>
    </location>
</feature>
<gene>
    <name evidence="5" type="ORF">LB452_01840</name>
</gene>
<dbReference type="PROSITE" id="PS51123">
    <property type="entry name" value="OMPA_2"/>
    <property type="match status" value="1"/>
</dbReference>
<feature type="region of interest" description="Disordered" evidence="2">
    <location>
        <begin position="173"/>
        <end position="193"/>
    </location>
</feature>
<evidence type="ECO:0000313" key="5">
    <source>
        <dbReference type="EMBL" id="MBZ9777651.1"/>
    </source>
</evidence>
<evidence type="ECO:0000256" key="3">
    <source>
        <dbReference type="SAM" id="SignalP"/>
    </source>
</evidence>
<keyword evidence="1" id="KW-0472">Membrane</keyword>
<sequence>MDGNKKIKALVYSLVLVVSITACSIQSTSYTGLYIDSDSALEFPVETEVIKPEKVDLTQVDPTDSVVSPHEQKRVMNISSDSVYSKKLIYENTSSLLKNHSRKNSMREDTKSTEGNSVSGSKTKDSVNKISLDAQNKEFKKLQQKITEDKNSMYLRDSSFTLTRAQKLQIVSGEKKTQEEAENYNKANTDRNQTQRTDTVFIVKEIYRNTNANFSEKTESENDDLKNRIERLESQKSESRKKVQQDREPVYIEKEVPSREVEKSSDESFESVYKEVVRHEPARPQNNAIQPLITIPQQRDTVYIEKEVPVKETIVLENKSDKAVYEKLNSQNDTIKQLKEQLTQKALLQQKTDTIYKVNEVPVYKTKEVDSLSITAFYDIGKTAPSNDVMKELKEVLESKPVGKIMLSGYTDASGNQSINKALTDRRLEYIKELMAKVVPVHKIYVQNFGDTFASSEVIPTERRVEIKVYIKPENEQIKIDK</sequence>
<protein>
    <recommendedName>
        <fullName evidence="4">OmpA-like domain-containing protein</fullName>
    </recommendedName>
</protein>
<proteinExistence type="predicted"/>
<dbReference type="RefSeq" id="WP_224460015.1">
    <property type="nucleotide sequence ID" value="NZ_JAIQZE010000001.1"/>
</dbReference>
<dbReference type="EMBL" id="JAIQZE010000001">
    <property type="protein sequence ID" value="MBZ9777651.1"/>
    <property type="molecule type" value="Genomic_DNA"/>
</dbReference>
<dbReference type="InterPro" id="IPR036737">
    <property type="entry name" value="OmpA-like_sf"/>
</dbReference>
<name>A0ABS7XIC3_9FLAO</name>
<dbReference type="Gene3D" id="3.30.1330.60">
    <property type="entry name" value="OmpA-like domain"/>
    <property type="match status" value="1"/>
</dbReference>
<comment type="caution">
    <text evidence="5">The sequence shown here is derived from an EMBL/GenBank/DDBJ whole genome shotgun (WGS) entry which is preliminary data.</text>
</comment>
<keyword evidence="3" id="KW-0732">Signal</keyword>
<evidence type="ECO:0000259" key="4">
    <source>
        <dbReference type="PROSITE" id="PS51123"/>
    </source>
</evidence>
<feature type="chain" id="PRO_5047291956" description="OmpA-like domain-containing protein" evidence="3">
    <location>
        <begin position="25"/>
        <end position="482"/>
    </location>
</feature>
<evidence type="ECO:0000256" key="1">
    <source>
        <dbReference type="PROSITE-ProRule" id="PRU00473"/>
    </source>
</evidence>
<reference evidence="6" key="1">
    <citation type="submission" date="2023-07" db="EMBL/GenBank/DDBJ databases">
        <title>Novel species isolated from saline lakes on Tibetan Plateau.</title>
        <authorList>
            <person name="Lu H."/>
        </authorList>
    </citation>
    <scope>NUCLEOTIDE SEQUENCE [LARGE SCALE GENOMIC DNA]</scope>
    <source>
        <strain evidence="6">CAK8W</strain>
    </source>
</reference>
<feature type="domain" description="OmpA-like" evidence="4">
    <location>
        <begin position="365"/>
        <end position="473"/>
    </location>
</feature>
<keyword evidence="6" id="KW-1185">Reference proteome</keyword>
<dbReference type="PROSITE" id="PS51257">
    <property type="entry name" value="PROKAR_LIPOPROTEIN"/>
    <property type="match status" value="1"/>
</dbReference>
<evidence type="ECO:0000313" key="6">
    <source>
        <dbReference type="Proteomes" id="UP001199314"/>
    </source>
</evidence>